<dbReference type="EMBL" id="BARV01003528">
    <property type="protein sequence ID" value="GAI08261.1"/>
    <property type="molecule type" value="Genomic_DNA"/>
</dbReference>
<dbReference type="PANTHER" id="PTHR42783">
    <property type="entry name" value="GLUTAMATE SYNTHASE [NADPH] SMALL CHAIN"/>
    <property type="match status" value="1"/>
</dbReference>
<protein>
    <recommendedName>
        <fullName evidence="1">FAD/NAD(P)-binding domain-containing protein</fullName>
    </recommendedName>
</protein>
<proteinExistence type="predicted"/>
<dbReference type="PRINTS" id="PR00411">
    <property type="entry name" value="PNDRDTASEI"/>
</dbReference>
<evidence type="ECO:0000259" key="1">
    <source>
        <dbReference type="Pfam" id="PF07992"/>
    </source>
</evidence>
<dbReference type="SUPFAM" id="SSF46548">
    <property type="entry name" value="alpha-helical ferredoxin"/>
    <property type="match status" value="1"/>
</dbReference>
<dbReference type="InterPro" id="IPR036188">
    <property type="entry name" value="FAD/NAD-bd_sf"/>
</dbReference>
<dbReference type="Pfam" id="PF07992">
    <property type="entry name" value="Pyr_redox_2"/>
    <property type="match status" value="1"/>
</dbReference>
<feature type="non-terminal residue" evidence="2">
    <location>
        <position position="1"/>
    </location>
</feature>
<organism evidence="2">
    <name type="scientific">marine sediment metagenome</name>
    <dbReference type="NCBI Taxonomy" id="412755"/>
    <lineage>
        <taxon>unclassified sequences</taxon>
        <taxon>metagenomes</taxon>
        <taxon>ecological metagenomes</taxon>
    </lineage>
</organism>
<dbReference type="PRINTS" id="PR00368">
    <property type="entry name" value="FADPNR"/>
</dbReference>
<evidence type="ECO:0000313" key="2">
    <source>
        <dbReference type="EMBL" id="GAI08261.1"/>
    </source>
</evidence>
<dbReference type="Gene3D" id="3.50.50.60">
    <property type="entry name" value="FAD/NAD(P)-binding domain"/>
    <property type="match status" value="1"/>
</dbReference>
<gene>
    <name evidence="2" type="ORF">S06H3_08381</name>
</gene>
<dbReference type="GO" id="GO:0016491">
    <property type="term" value="F:oxidoreductase activity"/>
    <property type="evidence" value="ECO:0007669"/>
    <property type="project" value="InterPro"/>
</dbReference>
<dbReference type="SUPFAM" id="SSF51905">
    <property type="entry name" value="FAD/NAD(P)-binding domain"/>
    <property type="match status" value="2"/>
</dbReference>
<name>X1LR19_9ZZZZ</name>
<comment type="caution">
    <text evidence="2">The sequence shown here is derived from an EMBL/GenBank/DDBJ whole genome shotgun (WGS) entry which is preliminary data.</text>
</comment>
<reference evidence="2" key="1">
    <citation type="journal article" date="2014" name="Front. Microbiol.">
        <title>High frequency of phylogenetically diverse reductive dehalogenase-homologous genes in deep subseafloor sedimentary metagenomes.</title>
        <authorList>
            <person name="Kawai M."/>
            <person name="Futagami T."/>
            <person name="Toyoda A."/>
            <person name="Takaki Y."/>
            <person name="Nishi S."/>
            <person name="Hori S."/>
            <person name="Arai W."/>
            <person name="Tsubouchi T."/>
            <person name="Morono Y."/>
            <person name="Uchiyama I."/>
            <person name="Ito T."/>
            <person name="Fujiyama A."/>
            <person name="Inagaki F."/>
            <person name="Takami H."/>
        </authorList>
    </citation>
    <scope>NUCLEOTIDE SEQUENCE</scope>
    <source>
        <strain evidence="2">Expedition CK06-06</strain>
    </source>
</reference>
<dbReference type="PANTHER" id="PTHR42783:SF3">
    <property type="entry name" value="GLUTAMATE SYNTHASE [NADPH] SMALL CHAIN-RELATED"/>
    <property type="match status" value="1"/>
</dbReference>
<dbReference type="InterPro" id="IPR023753">
    <property type="entry name" value="FAD/NAD-binding_dom"/>
</dbReference>
<feature type="domain" description="FAD/NAD(P)-binding" evidence="1">
    <location>
        <begin position="11"/>
        <end position="179"/>
    </location>
</feature>
<sequence length="273" mass="29778">GVNLGKKVRLGNKVAVIGGGNAAIDAARVAKRMGCEKVQIIYRRTKAEMPADKEEIEGAMEEGIDIHFLAAPVRVVSANGRLEGIECIRMELGEFDESGRRHPVPIGGSEFTMDLDTMIYAIGQQPDLSFLAGDDRIGISRQNTIMVDRETLATSVPGIFAGGDAVSGPATVTEAMAAGKSAANSIHKYLRGESLGREYKVTRPIIRVEPPELSEQELEELSEQGRPEMPSLPISERGDNFKEVRLGLTEEVAVMEAKRCLRCDLELVEERQE</sequence>
<accession>X1LR19</accession>
<dbReference type="AlphaFoldDB" id="X1LR19"/>